<keyword evidence="3 4" id="KW-0949">S-adenosyl-L-methionine</keyword>
<dbReference type="PANTHER" id="PTHR47806">
    <property type="entry name" value="50S RIBOSOMAL PROTEIN L3 GLUTAMINE METHYLTRANSFERASE"/>
    <property type="match status" value="1"/>
</dbReference>
<dbReference type="PIRSF" id="PIRSF037167">
    <property type="entry name" value="Mtase_YfcB_prd"/>
    <property type="match status" value="1"/>
</dbReference>
<keyword evidence="1 4" id="KW-0489">Methyltransferase</keyword>
<accession>A0A4R7JTD4</accession>
<dbReference type="EC" id="2.1.1.298" evidence="4"/>
<evidence type="ECO:0000256" key="2">
    <source>
        <dbReference type="ARBA" id="ARBA00022679"/>
    </source>
</evidence>
<dbReference type="GO" id="GO:0036009">
    <property type="term" value="F:protein-glutamine N-methyltransferase activity"/>
    <property type="evidence" value="ECO:0007669"/>
    <property type="project" value="UniProtKB-UniRule"/>
</dbReference>
<dbReference type="Proteomes" id="UP000295830">
    <property type="component" value="Unassembled WGS sequence"/>
</dbReference>
<gene>
    <name evidence="4" type="primary">prmB</name>
    <name evidence="6" type="ORF">DES49_1646</name>
</gene>
<evidence type="ECO:0000256" key="4">
    <source>
        <dbReference type="HAMAP-Rule" id="MF_02125"/>
    </source>
</evidence>
<dbReference type="InterPro" id="IPR017127">
    <property type="entry name" value="Ribosome_uL3_MTase"/>
</dbReference>
<keyword evidence="6" id="KW-0689">Ribosomal protein</keyword>
<dbReference type="InterPro" id="IPR029063">
    <property type="entry name" value="SAM-dependent_MTases_sf"/>
</dbReference>
<dbReference type="NCBIfam" id="TIGR00536">
    <property type="entry name" value="hemK_fam"/>
    <property type="match status" value="1"/>
</dbReference>
<dbReference type="PANTHER" id="PTHR47806:SF1">
    <property type="entry name" value="RIBOSOMAL PROTEIN UL3 GLUTAMINE METHYLTRANSFERASE"/>
    <property type="match status" value="1"/>
</dbReference>
<evidence type="ECO:0000256" key="1">
    <source>
        <dbReference type="ARBA" id="ARBA00022603"/>
    </source>
</evidence>
<comment type="caution">
    <text evidence="6">The sequence shown here is derived from an EMBL/GenBank/DDBJ whole genome shotgun (WGS) entry which is preliminary data.</text>
</comment>
<name>A0A4R7JTD4_9GAMM</name>
<evidence type="ECO:0000313" key="7">
    <source>
        <dbReference type="Proteomes" id="UP000295830"/>
    </source>
</evidence>
<dbReference type="GO" id="GO:0032259">
    <property type="term" value="P:methylation"/>
    <property type="evidence" value="ECO:0007669"/>
    <property type="project" value="UniProtKB-KW"/>
</dbReference>
<dbReference type="SUPFAM" id="SSF53335">
    <property type="entry name" value="S-adenosyl-L-methionine-dependent methyltransferases"/>
    <property type="match status" value="1"/>
</dbReference>
<dbReference type="InterPro" id="IPR004556">
    <property type="entry name" value="HemK-like"/>
</dbReference>
<dbReference type="Pfam" id="PF05175">
    <property type="entry name" value="MTS"/>
    <property type="match status" value="1"/>
</dbReference>
<dbReference type="Gene3D" id="3.40.50.150">
    <property type="entry name" value="Vaccinia Virus protein VP39"/>
    <property type="match status" value="1"/>
</dbReference>
<keyword evidence="2 4" id="KW-0808">Transferase</keyword>
<dbReference type="NCBIfam" id="TIGR03533">
    <property type="entry name" value="L3_gln_methyl"/>
    <property type="match status" value="1"/>
</dbReference>
<comment type="similarity">
    <text evidence="4">Belongs to the protein N5-glutamine methyltransferase family. PrmB subfamily.</text>
</comment>
<dbReference type="OrthoDB" id="9800643at2"/>
<organism evidence="6 7">
    <name type="scientific">Halospina denitrificans</name>
    <dbReference type="NCBI Taxonomy" id="332522"/>
    <lineage>
        <taxon>Bacteria</taxon>
        <taxon>Pseudomonadati</taxon>
        <taxon>Pseudomonadota</taxon>
        <taxon>Gammaproteobacteria</taxon>
        <taxon>Halospina</taxon>
    </lineage>
</organism>
<dbReference type="CDD" id="cd02440">
    <property type="entry name" value="AdoMet_MTases"/>
    <property type="match status" value="1"/>
</dbReference>
<dbReference type="InterPro" id="IPR007848">
    <property type="entry name" value="Small_mtfrase_dom"/>
</dbReference>
<dbReference type="GO" id="GO:0005840">
    <property type="term" value="C:ribosome"/>
    <property type="evidence" value="ECO:0007669"/>
    <property type="project" value="UniProtKB-KW"/>
</dbReference>
<dbReference type="GO" id="GO:0003676">
    <property type="term" value="F:nucleic acid binding"/>
    <property type="evidence" value="ECO:0007669"/>
    <property type="project" value="InterPro"/>
</dbReference>
<dbReference type="Gene3D" id="1.10.8.10">
    <property type="entry name" value="DNA helicase RuvA subunit, C-terminal domain"/>
    <property type="match status" value="1"/>
</dbReference>
<dbReference type="HAMAP" id="MF_02125">
    <property type="entry name" value="L3_methyltr_PrmB"/>
    <property type="match status" value="1"/>
</dbReference>
<protein>
    <recommendedName>
        <fullName evidence="4">Ribosomal protein uL3 glutamine methyltransferase</fullName>
        <shortName evidence="4">uL3 MTase</shortName>
        <ecNumber evidence="4">2.1.1.298</ecNumber>
    </recommendedName>
    <alternativeName>
        <fullName evidence="4">N5-glutamine methyltransferase PrmB</fullName>
    </alternativeName>
</protein>
<proteinExistence type="inferred from homology"/>
<keyword evidence="6" id="KW-0687">Ribonucleoprotein</keyword>
<evidence type="ECO:0000313" key="6">
    <source>
        <dbReference type="EMBL" id="TDT41550.1"/>
    </source>
</evidence>
<feature type="domain" description="Methyltransferase small" evidence="5">
    <location>
        <begin position="132"/>
        <end position="214"/>
    </location>
</feature>
<keyword evidence="7" id="KW-1185">Reference proteome</keyword>
<dbReference type="InterPro" id="IPR002052">
    <property type="entry name" value="DNA_methylase_N6_adenine_CS"/>
</dbReference>
<dbReference type="RefSeq" id="WP_133735910.1">
    <property type="nucleotide sequence ID" value="NZ_SOAX01000003.1"/>
</dbReference>
<sequence length="306" mass="33559">MPDTQADALQHLHTVRDWLRFAVSRFSVGEVYCGHGTDNLWDEAVQLVMQTLHLPMMDNTQYLDARLTNAERETLFGRIEKRVSERTPVAYLTGEAWFMGLPFEVDERVLIPRSPIGEFLLEEGGPWLNGKPVGRILDLCSGSGCIGIAAACQFPEAQVDLADISPGAREIAERNIQRYGLSDRVTAIESDLFEALEGPYDLILANPPYVDAEDMADLPPEYQHEPALGLAAGPDGLALMERIVRQAYRYLASDGVLVGEVGNSQPALEAAFPGLPFTWLAFENGGHGVFVLDAEALQGLDETETG</sequence>
<comment type="catalytic activity">
    <reaction evidence="4">
        <text>L-glutaminyl-[ribosomal protein uL3] + S-adenosyl-L-methionine = N(5)-methyl-L-glutaminyl-[ribosomal protein uL3] + S-adenosyl-L-homocysteine + H(+)</text>
        <dbReference type="Rhea" id="RHEA:45020"/>
        <dbReference type="Rhea" id="RHEA-COMP:11063"/>
        <dbReference type="Rhea" id="RHEA-COMP:11064"/>
        <dbReference type="ChEBI" id="CHEBI:15378"/>
        <dbReference type="ChEBI" id="CHEBI:30011"/>
        <dbReference type="ChEBI" id="CHEBI:57856"/>
        <dbReference type="ChEBI" id="CHEBI:59789"/>
        <dbReference type="ChEBI" id="CHEBI:61891"/>
        <dbReference type="EC" id="2.1.1.298"/>
    </reaction>
</comment>
<dbReference type="EMBL" id="SOAX01000003">
    <property type="protein sequence ID" value="TDT41550.1"/>
    <property type="molecule type" value="Genomic_DNA"/>
</dbReference>
<dbReference type="GO" id="GO:0005829">
    <property type="term" value="C:cytosol"/>
    <property type="evidence" value="ECO:0007669"/>
    <property type="project" value="TreeGrafter"/>
</dbReference>
<comment type="function">
    <text evidence="4">Methylates ribosomal protein uL3 on a specific glutamine residue.</text>
</comment>
<evidence type="ECO:0000259" key="5">
    <source>
        <dbReference type="Pfam" id="PF05175"/>
    </source>
</evidence>
<reference evidence="6 7" key="1">
    <citation type="submission" date="2019-03" db="EMBL/GenBank/DDBJ databases">
        <title>Genomic Encyclopedia of Type Strains, Phase IV (KMG-IV): sequencing the most valuable type-strain genomes for metagenomic binning, comparative biology and taxonomic classification.</title>
        <authorList>
            <person name="Goeker M."/>
        </authorList>
    </citation>
    <scope>NUCLEOTIDE SEQUENCE [LARGE SCALE GENOMIC DNA]</scope>
    <source>
        <strain evidence="6 7">DSM 15505</strain>
    </source>
</reference>
<evidence type="ECO:0000256" key="3">
    <source>
        <dbReference type="ARBA" id="ARBA00022691"/>
    </source>
</evidence>
<dbReference type="PROSITE" id="PS00092">
    <property type="entry name" value="N6_MTASE"/>
    <property type="match status" value="1"/>
</dbReference>
<dbReference type="AlphaFoldDB" id="A0A4R7JTD4"/>